<evidence type="ECO:0000313" key="2">
    <source>
        <dbReference type="Proteomes" id="UP000061135"/>
    </source>
</evidence>
<name>A0A0E3ZJP1_9BURK</name>
<dbReference type="HOGENOM" id="CLU_2070935_0_0_4"/>
<organism evidence="1 2">
    <name type="scientific">Polynucleobacter duraquae</name>
    <dbReference type="NCBI Taxonomy" id="1835254"/>
    <lineage>
        <taxon>Bacteria</taxon>
        <taxon>Pseudomonadati</taxon>
        <taxon>Pseudomonadota</taxon>
        <taxon>Betaproteobacteria</taxon>
        <taxon>Burkholderiales</taxon>
        <taxon>Burkholderiaceae</taxon>
        <taxon>Polynucleobacter</taxon>
    </lineage>
</organism>
<protein>
    <submittedName>
        <fullName evidence="1">Uncharacterized protein</fullName>
    </submittedName>
</protein>
<dbReference type="PATRIC" id="fig|576611.7.peg.876"/>
<dbReference type="STRING" id="1835254.CL55_00008630"/>
<gene>
    <name evidence="1" type="ORF">CL55_00008630</name>
</gene>
<sequence>MMKPIIEIQTINLPVTMTGNFIYYGEGRTLESCWAGQSRLNQTFRPYLMKKLILFSVVFTAAVLAGCKGEDAVAKCVQANINSDIDSGKLKKTDSAAIKQFESMHRATCIENMTPKAY</sequence>
<keyword evidence="2" id="KW-1185">Reference proteome</keyword>
<reference evidence="1 2" key="1">
    <citation type="submission" date="2014-03" db="EMBL/GenBank/DDBJ databases">
        <title>Genome of Polynucleobacter strain MWH-MoK4.</title>
        <authorList>
            <person name="Hahn M.W."/>
        </authorList>
    </citation>
    <scope>NUCLEOTIDE SEQUENCE [LARGE SCALE GENOMIC DNA]</scope>
    <source>
        <strain evidence="1 2">MWH-MoK4</strain>
    </source>
</reference>
<evidence type="ECO:0000313" key="1">
    <source>
        <dbReference type="EMBL" id="AKD25196.1"/>
    </source>
</evidence>
<dbReference type="Proteomes" id="UP000061135">
    <property type="component" value="Chromosome"/>
</dbReference>
<dbReference type="EMBL" id="CP007501">
    <property type="protein sequence ID" value="AKD25196.1"/>
    <property type="molecule type" value="Genomic_DNA"/>
</dbReference>
<accession>A0A0E3ZJP1</accession>
<dbReference type="AlphaFoldDB" id="A0A0E3ZJP1"/>
<proteinExistence type="predicted"/>
<dbReference type="KEGG" id="pdq:CL55_00008630"/>